<dbReference type="Pfam" id="PF04245">
    <property type="entry name" value="NA37"/>
    <property type="match status" value="1"/>
</dbReference>
<comment type="caution">
    <text evidence="1">The sequence shown here is derived from an EMBL/GenBank/DDBJ whole genome shotgun (WGS) entry which is preliminary data.</text>
</comment>
<keyword evidence="2" id="KW-1185">Reference proteome</keyword>
<dbReference type="OrthoDB" id="3171075at2"/>
<dbReference type="EMBL" id="QXXA01000004">
    <property type="protein sequence ID" value="NBI05887.1"/>
    <property type="molecule type" value="Genomic_DNA"/>
</dbReference>
<protein>
    <submittedName>
        <fullName evidence="1">Nucleoid-associated protein</fullName>
    </submittedName>
</protein>
<dbReference type="GO" id="GO:0009295">
    <property type="term" value="C:nucleoid"/>
    <property type="evidence" value="ECO:0007669"/>
    <property type="project" value="InterPro"/>
</dbReference>
<accession>A0A845QSU0</accession>
<evidence type="ECO:0000313" key="2">
    <source>
        <dbReference type="Proteomes" id="UP000467132"/>
    </source>
</evidence>
<dbReference type="RefSeq" id="WP_160196374.1">
    <property type="nucleotide sequence ID" value="NZ_QXXA01000004.1"/>
</dbReference>
<gene>
    <name evidence="1" type="ORF">D3Z33_03325</name>
</gene>
<evidence type="ECO:0000313" key="1">
    <source>
        <dbReference type="EMBL" id="NBI05887.1"/>
    </source>
</evidence>
<proteinExistence type="predicted"/>
<reference evidence="1 2" key="1">
    <citation type="submission" date="2018-08" db="EMBL/GenBank/DDBJ databases">
        <title>Murine metabolic-syndrome-specific gut microbial biobank.</title>
        <authorList>
            <person name="Liu C."/>
        </authorList>
    </citation>
    <scope>NUCLEOTIDE SEQUENCE [LARGE SCALE GENOMIC DNA]</scope>
    <source>
        <strain evidence="1 2">583</strain>
    </source>
</reference>
<dbReference type="Proteomes" id="UP000467132">
    <property type="component" value="Unassembled WGS sequence"/>
</dbReference>
<name>A0A845QSU0_9CLOT</name>
<dbReference type="AlphaFoldDB" id="A0A845QSU0"/>
<dbReference type="InterPro" id="IPR007358">
    <property type="entry name" value="Nucleoid_associated_NdpA"/>
</dbReference>
<organism evidence="1 2">
    <name type="scientific">Senegalia massiliensis</name>
    <dbReference type="NCBI Taxonomy" id="1720316"/>
    <lineage>
        <taxon>Bacteria</taxon>
        <taxon>Bacillati</taxon>
        <taxon>Bacillota</taxon>
        <taxon>Clostridia</taxon>
        <taxon>Eubacteriales</taxon>
        <taxon>Clostridiaceae</taxon>
        <taxon>Senegalia</taxon>
    </lineage>
</organism>
<sequence length="336" mass="39394">MDIKDLEINKMIVHILDNNLEIPVLSEVEHPLDDDIEEFLEKHILRVFTDGSLRPARFNDGENIIKDIIVNHNLNTFVDDTKRLSEILFDIIKINVDIPPADVIFSIFTYEDRRYFSIFKMNYRNSYIHNVDQIEEKVVNSIVKQRTSLPNENQKIDECILIDLTTLDIKLIEKEYEINGEKIYYLSRLFLKCNSKRSEKEKVKILNKTTKNFLENNYEGDFVKVGQAKKAVAKSLEENDRIDIESVAKDVFKSDLDMKKEYMSIIEKEGLDETNFEVSEKIKRQNFRKQKIVTDTGIEIKVPIEFFDDKERIEFVNNTDGTISIVLKQIGNVKNK</sequence>